<protein>
    <recommendedName>
        <fullName evidence="6">Dirigent protein</fullName>
    </recommendedName>
</protein>
<dbReference type="SUPFAM" id="SSF51101">
    <property type="entry name" value="Mannose-binding lectins"/>
    <property type="match status" value="1"/>
</dbReference>
<keyword evidence="4 6" id="KW-0964">Secreted</keyword>
<dbReference type="FunFam" id="2.100.10.30:FF:000001">
    <property type="entry name" value="Jacalin-related lectin 33"/>
    <property type="match status" value="1"/>
</dbReference>
<evidence type="ECO:0000256" key="1">
    <source>
        <dbReference type="ARBA" id="ARBA00006568"/>
    </source>
</evidence>
<keyword evidence="5" id="KW-0430">Lectin</keyword>
<evidence type="ECO:0000256" key="3">
    <source>
        <dbReference type="ARBA" id="ARBA00011738"/>
    </source>
</evidence>
<dbReference type="InterPro" id="IPR001229">
    <property type="entry name" value="Jacalin-like_lectin_dom"/>
</dbReference>
<evidence type="ECO:0000256" key="4">
    <source>
        <dbReference type="ARBA" id="ARBA00022525"/>
    </source>
</evidence>
<evidence type="ECO:0000313" key="8">
    <source>
        <dbReference type="EnsemblPlants" id="HORVU.MOREX.r3.1HG0015620.1"/>
    </source>
</evidence>
<proteinExistence type="inferred from homology"/>
<evidence type="ECO:0000256" key="2">
    <source>
        <dbReference type="ARBA" id="ARBA00010746"/>
    </source>
</evidence>
<dbReference type="SMART" id="SM00915">
    <property type="entry name" value="Jacalin"/>
    <property type="match status" value="1"/>
</dbReference>
<comment type="similarity">
    <text evidence="1">Belongs to the jacalin lectin family.</text>
</comment>
<dbReference type="Pfam" id="PF03018">
    <property type="entry name" value="Dirigent"/>
    <property type="match status" value="1"/>
</dbReference>
<reference evidence="8" key="2">
    <citation type="submission" date="2020-10" db="EMBL/GenBank/DDBJ databases">
        <authorList>
            <person name="Scholz U."/>
            <person name="Mascher M."/>
            <person name="Fiebig A."/>
        </authorList>
    </citation>
    <scope>NUCLEOTIDE SEQUENCE [LARGE SCALE GENOMIC DNA]</scope>
    <source>
        <strain evidence="8">cv. Morex</strain>
    </source>
</reference>
<keyword evidence="6" id="KW-0052">Apoplast</keyword>
<dbReference type="GO" id="GO:0030246">
    <property type="term" value="F:carbohydrate binding"/>
    <property type="evidence" value="ECO:0007669"/>
    <property type="project" value="UniProtKB-KW"/>
</dbReference>
<dbReference type="Gramene" id="HORVU.MOREX.r3.1HG0015620.1">
    <property type="protein sequence ID" value="HORVU.MOREX.r3.1HG0015620.1"/>
    <property type="gene ID" value="HORVU.MOREX.r3.1HG0015620"/>
</dbReference>
<dbReference type="InterPro" id="IPR004265">
    <property type="entry name" value="Dirigent"/>
</dbReference>
<comment type="similarity">
    <text evidence="2 6">Belongs to the plant dirigent protein family.</text>
</comment>
<dbReference type="CDD" id="cd09612">
    <property type="entry name" value="Jacalin"/>
    <property type="match status" value="1"/>
</dbReference>
<dbReference type="GO" id="GO:0048046">
    <property type="term" value="C:apoplast"/>
    <property type="evidence" value="ECO:0007669"/>
    <property type="project" value="UniProtKB-SubCell"/>
</dbReference>
<dbReference type="InterPro" id="IPR033734">
    <property type="entry name" value="Jacalin-like_lectin_dom_plant"/>
</dbReference>
<evidence type="ECO:0000259" key="7">
    <source>
        <dbReference type="PROSITE" id="PS51752"/>
    </source>
</evidence>
<dbReference type="Gene3D" id="2.40.480.10">
    <property type="entry name" value="Allene oxide cyclase-like"/>
    <property type="match status" value="1"/>
</dbReference>
<comment type="subcellular location">
    <subcellularLocation>
        <location evidence="6">Secreted</location>
        <location evidence="6">Extracellular space</location>
        <location evidence="6">Apoplast</location>
    </subcellularLocation>
</comment>
<evidence type="ECO:0000256" key="6">
    <source>
        <dbReference type="RuleBase" id="RU363099"/>
    </source>
</evidence>
<dbReference type="AlphaFoldDB" id="A0A8I6WPR7"/>
<dbReference type="Pfam" id="PF01419">
    <property type="entry name" value="Jacalin"/>
    <property type="match status" value="1"/>
</dbReference>
<dbReference type="SMR" id="A0A8I6WPR7"/>
<dbReference type="InterPro" id="IPR036404">
    <property type="entry name" value="Jacalin-like_lectin_dom_sf"/>
</dbReference>
<evidence type="ECO:0000256" key="5">
    <source>
        <dbReference type="ARBA" id="ARBA00022734"/>
    </source>
</evidence>
<sequence length="319" mass="34448">MADPSYYQRFPVTQQLQHTEHIFHLYVEQRSNQLPNGNQIPIAPTKPPSEPAGHFGFGVSCDWDVRDGPTPAAKTVARAQGLLLGTGQLTPFHYFLCQNIIFTDERFKGSSLKLLGSLPNDVNDEWAIIGGTGEFAFAQGSVKYKQVMVDPTGIVIRELNICVLCTNKPMKRIPYKDGPLGGKGGTICDITEAPQRLESVTIQSGDAIDSIMFSYTDQAGKKQMAGPWGGNDGLEQTILLAPTENVTKVFGTTGEFQGDTVVTSLTFVTNVATYGPFGKTKGTPFSIPKEDGDNVVGFFGRVGSLVNALGVYVTPSFAN</sequence>
<reference evidence="9" key="1">
    <citation type="journal article" date="2012" name="Nature">
        <title>A physical, genetic and functional sequence assembly of the barley genome.</title>
        <authorList>
            <consortium name="The International Barley Genome Sequencing Consortium"/>
            <person name="Mayer K.F."/>
            <person name="Waugh R."/>
            <person name="Brown J.W."/>
            <person name="Schulman A."/>
            <person name="Langridge P."/>
            <person name="Platzer M."/>
            <person name="Fincher G.B."/>
            <person name="Muehlbauer G.J."/>
            <person name="Sato K."/>
            <person name="Close T.J."/>
            <person name="Wise R.P."/>
            <person name="Stein N."/>
        </authorList>
    </citation>
    <scope>NUCLEOTIDE SEQUENCE [LARGE SCALE GENOMIC DNA]</scope>
    <source>
        <strain evidence="9">cv. Morex</strain>
    </source>
</reference>
<dbReference type="Proteomes" id="UP000011116">
    <property type="component" value="Chromosome 1H"/>
</dbReference>
<comment type="function">
    <text evidence="6">Dirigent proteins impart stereoselectivity on the phenoxy radical-coupling reaction, yielding optically active lignans from two molecules of coniferyl alcohol in the biosynthesis of lignans, flavonolignans, and alkaloids and thus plays a central role in plant secondary metabolism.</text>
</comment>
<keyword evidence="9" id="KW-1185">Reference proteome</keyword>
<reference evidence="8" key="3">
    <citation type="submission" date="2022-01" db="UniProtKB">
        <authorList>
            <consortium name="EnsemblPlants"/>
        </authorList>
    </citation>
    <scope>IDENTIFICATION</scope>
    <source>
        <strain evidence="8">subsp. vulgare</strain>
    </source>
</reference>
<comment type="subunit">
    <text evidence="3 6">Homodimer.</text>
</comment>
<dbReference type="Gene3D" id="2.100.10.30">
    <property type="entry name" value="Jacalin-like lectin domain"/>
    <property type="match status" value="1"/>
</dbReference>
<dbReference type="Gramene" id="HORVU.MOREX.r2.1HG0012020.1">
    <property type="protein sequence ID" value="HORVU.MOREX.r2.1HG0012020.1"/>
    <property type="gene ID" value="HORVU.MOREX.r2.1HG0012020"/>
</dbReference>
<dbReference type="EnsemblPlants" id="HORVU.MOREX.r3.1HG0015620.1">
    <property type="protein sequence ID" value="HORVU.MOREX.r3.1HG0015620.1"/>
    <property type="gene ID" value="HORVU.MOREX.r3.1HG0015620"/>
</dbReference>
<accession>A0A8I6WPR7</accession>
<feature type="domain" description="Jacalin-type lectin" evidence="7">
    <location>
        <begin position="174"/>
        <end position="315"/>
    </location>
</feature>
<name>A0A8I6WPR7_HORVV</name>
<dbReference type="PROSITE" id="PS51752">
    <property type="entry name" value="JACALIN_LECTIN"/>
    <property type="match status" value="1"/>
</dbReference>
<evidence type="ECO:0000313" key="9">
    <source>
        <dbReference type="Proteomes" id="UP000011116"/>
    </source>
</evidence>
<organism evidence="8 9">
    <name type="scientific">Hordeum vulgare subsp. vulgare</name>
    <name type="common">Domesticated barley</name>
    <dbReference type="NCBI Taxonomy" id="112509"/>
    <lineage>
        <taxon>Eukaryota</taxon>
        <taxon>Viridiplantae</taxon>
        <taxon>Streptophyta</taxon>
        <taxon>Embryophyta</taxon>
        <taxon>Tracheophyta</taxon>
        <taxon>Spermatophyta</taxon>
        <taxon>Magnoliopsida</taxon>
        <taxon>Liliopsida</taxon>
        <taxon>Poales</taxon>
        <taxon>Poaceae</taxon>
        <taxon>BOP clade</taxon>
        <taxon>Pooideae</taxon>
        <taxon>Triticodae</taxon>
        <taxon>Triticeae</taxon>
        <taxon>Hordeinae</taxon>
        <taxon>Hordeum</taxon>
    </lineage>
</organism>
<dbReference type="GO" id="GO:0009699">
    <property type="term" value="P:phenylpropanoid biosynthetic process"/>
    <property type="evidence" value="ECO:0007669"/>
    <property type="project" value="UniProtKB-ARBA"/>
</dbReference>
<dbReference type="PANTHER" id="PTHR46506">
    <property type="entry name" value="OS05G0143600 PROTEIN"/>
    <property type="match status" value="1"/>
</dbReference>
<dbReference type="InterPro" id="IPR044859">
    <property type="entry name" value="Allene_oxi_cyc_Dirigent"/>
</dbReference>